<dbReference type="Gene3D" id="3.40.630.30">
    <property type="match status" value="1"/>
</dbReference>
<organism evidence="2 3">
    <name type="scientific">Tenacibaculum aiptasiae</name>
    <dbReference type="NCBI Taxonomy" id="426481"/>
    <lineage>
        <taxon>Bacteria</taxon>
        <taxon>Pseudomonadati</taxon>
        <taxon>Bacteroidota</taxon>
        <taxon>Flavobacteriia</taxon>
        <taxon>Flavobacteriales</taxon>
        <taxon>Flavobacteriaceae</taxon>
        <taxon>Tenacibaculum</taxon>
    </lineage>
</organism>
<dbReference type="InterPro" id="IPR000182">
    <property type="entry name" value="GNAT_dom"/>
</dbReference>
<dbReference type="InterPro" id="IPR016181">
    <property type="entry name" value="Acyl_CoA_acyltransferase"/>
</dbReference>
<name>A0A7J5ALF3_9FLAO</name>
<evidence type="ECO:0000313" key="2">
    <source>
        <dbReference type="EMBL" id="KAB1158363.1"/>
    </source>
</evidence>
<keyword evidence="2" id="KW-0808">Transferase</keyword>
<dbReference type="EMBL" id="WAAU01000013">
    <property type="protein sequence ID" value="KAB1158363.1"/>
    <property type="molecule type" value="Genomic_DNA"/>
</dbReference>
<proteinExistence type="predicted"/>
<accession>A0A7J5ALF3</accession>
<dbReference type="SUPFAM" id="SSF55729">
    <property type="entry name" value="Acyl-CoA N-acyltransferases (Nat)"/>
    <property type="match status" value="1"/>
</dbReference>
<dbReference type="RefSeq" id="WP_150899787.1">
    <property type="nucleotide sequence ID" value="NZ_CBDCSN010000002.1"/>
</dbReference>
<dbReference type="OrthoDB" id="2352823at2"/>
<sequence>MIEVKKIIAGETSKIRLEVLRKGIDLPYKFKEDLEDDTFHLGVFYKEKLVTIATFIKNNLKELEGEHYQLRGMATLPEVRGKGFGKIIIEEAVKVLKTQNIKYLWCNARKEVTMFYEKLKFIKVGEEFMVEKVGPHFKMYTKV</sequence>
<keyword evidence="3" id="KW-1185">Reference proteome</keyword>
<evidence type="ECO:0000259" key="1">
    <source>
        <dbReference type="PROSITE" id="PS51186"/>
    </source>
</evidence>
<dbReference type="AlphaFoldDB" id="A0A7J5ALF3"/>
<dbReference type="PROSITE" id="PS51186">
    <property type="entry name" value="GNAT"/>
    <property type="match status" value="1"/>
</dbReference>
<dbReference type="CDD" id="cd04301">
    <property type="entry name" value="NAT_SF"/>
    <property type="match status" value="1"/>
</dbReference>
<reference evidence="2 3" key="1">
    <citation type="submission" date="2019-09" db="EMBL/GenBank/DDBJ databases">
        <authorList>
            <person name="Cao W.R."/>
        </authorList>
    </citation>
    <scope>NUCLEOTIDE SEQUENCE [LARGE SCALE GENOMIC DNA]</scope>
    <source>
        <strain evidence="3">a4</strain>
    </source>
</reference>
<gene>
    <name evidence="2" type="ORF">F7018_09290</name>
</gene>
<evidence type="ECO:0000313" key="3">
    <source>
        <dbReference type="Proteomes" id="UP000467305"/>
    </source>
</evidence>
<protein>
    <submittedName>
        <fullName evidence="2">GNAT family N-acetyltransferase</fullName>
    </submittedName>
</protein>
<dbReference type="Pfam" id="PF00583">
    <property type="entry name" value="Acetyltransf_1"/>
    <property type="match status" value="1"/>
</dbReference>
<dbReference type="Proteomes" id="UP000467305">
    <property type="component" value="Unassembled WGS sequence"/>
</dbReference>
<dbReference type="GO" id="GO:0016747">
    <property type="term" value="F:acyltransferase activity, transferring groups other than amino-acyl groups"/>
    <property type="evidence" value="ECO:0007669"/>
    <property type="project" value="InterPro"/>
</dbReference>
<feature type="domain" description="N-acetyltransferase" evidence="1">
    <location>
        <begin position="2"/>
        <end position="143"/>
    </location>
</feature>
<comment type="caution">
    <text evidence="2">The sequence shown here is derived from an EMBL/GenBank/DDBJ whole genome shotgun (WGS) entry which is preliminary data.</text>
</comment>